<proteinExistence type="predicted"/>
<accession>A0A7V0Z4S5</accession>
<sequence length="112" mass="11977">MAHSWQNPGSYTVRIQTKDIKGAISEWSDEHQILISQISNNPPNKPSAPSGPSIGFEESTYVFLQLHSTLMETASQSDLPGVTVIPQPGVTISQAVIQSGHPITGHCGGSIR</sequence>
<comment type="caution">
    <text evidence="1">The sequence shown here is derived from an EMBL/GenBank/DDBJ whole genome shotgun (WGS) entry which is preliminary data.</text>
</comment>
<evidence type="ECO:0008006" key="2">
    <source>
        <dbReference type="Google" id="ProtNLM"/>
    </source>
</evidence>
<reference evidence="1" key="1">
    <citation type="journal article" date="2020" name="mSystems">
        <title>Genome- and Community-Level Interaction Insights into Carbon Utilization and Element Cycling Functions of Hydrothermarchaeota in Hydrothermal Sediment.</title>
        <authorList>
            <person name="Zhou Z."/>
            <person name="Liu Y."/>
            <person name="Xu W."/>
            <person name="Pan J."/>
            <person name="Luo Z.H."/>
            <person name="Li M."/>
        </authorList>
    </citation>
    <scope>NUCLEOTIDE SEQUENCE [LARGE SCALE GENOMIC DNA]</scope>
    <source>
        <strain evidence="1">SpSt-258</strain>
    </source>
</reference>
<evidence type="ECO:0000313" key="1">
    <source>
        <dbReference type="EMBL" id="HDY58494.1"/>
    </source>
</evidence>
<protein>
    <recommendedName>
        <fullName evidence="2">PKD domain-containing protein</fullName>
    </recommendedName>
</protein>
<dbReference type="AlphaFoldDB" id="A0A7V0Z4S5"/>
<name>A0A7V0Z4S5_UNCW3</name>
<dbReference type="EMBL" id="DSKY01000009">
    <property type="protein sequence ID" value="HDY58494.1"/>
    <property type="molecule type" value="Genomic_DNA"/>
</dbReference>
<gene>
    <name evidence="1" type="ORF">ENP86_02945</name>
</gene>
<organism evidence="1">
    <name type="scientific">candidate division WOR-3 bacterium</name>
    <dbReference type="NCBI Taxonomy" id="2052148"/>
    <lineage>
        <taxon>Bacteria</taxon>
        <taxon>Bacteria division WOR-3</taxon>
    </lineage>
</organism>